<reference evidence="1 2" key="1">
    <citation type="journal article" date="2013" name="Curr. Biol.">
        <title>The Genome of the Foraminiferan Reticulomyxa filosa.</title>
        <authorList>
            <person name="Glockner G."/>
            <person name="Hulsmann N."/>
            <person name="Schleicher M."/>
            <person name="Noegel A.A."/>
            <person name="Eichinger L."/>
            <person name="Gallinger C."/>
            <person name="Pawlowski J."/>
            <person name="Sierra R."/>
            <person name="Euteneuer U."/>
            <person name="Pillet L."/>
            <person name="Moustafa A."/>
            <person name="Platzer M."/>
            <person name="Groth M."/>
            <person name="Szafranski K."/>
            <person name="Schliwa M."/>
        </authorList>
    </citation>
    <scope>NUCLEOTIDE SEQUENCE [LARGE SCALE GENOMIC DNA]</scope>
</reference>
<evidence type="ECO:0000313" key="2">
    <source>
        <dbReference type="Proteomes" id="UP000023152"/>
    </source>
</evidence>
<proteinExistence type="predicted"/>
<comment type="caution">
    <text evidence="1">The sequence shown here is derived from an EMBL/GenBank/DDBJ whole genome shotgun (WGS) entry which is preliminary data.</text>
</comment>
<dbReference type="AlphaFoldDB" id="X6MVB6"/>
<name>X6MVB6_RETFI</name>
<keyword evidence="2" id="KW-1185">Reference proteome</keyword>
<gene>
    <name evidence="1" type="ORF">RFI_20284</name>
</gene>
<evidence type="ECO:0000313" key="1">
    <source>
        <dbReference type="EMBL" id="ETO17050.1"/>
    </source>
</evidence>
<dbReference type="EMBL" id="ASPP01017350">
    <property type="protein sequence ID" value="ETO17050.1"/>
    <property type="molecule type" value="Genomic_DNA"/>
</dbReference>
<protein>
    <submittedName>
        <fullName evidence="1">Uncharacterized protein</fullName>
    </submittedName>
</protein>
<sequence length="522" mass="58407">MLYSELACGGYGNAKIFFDVVVSLDLPEQIENEDDEEANAATICKQLVVFCLLYLIPFVDKQVLMSGKAVAQHRRDASSLVTFRGVPSDNYGATYALSLPVNLSSKDVQKAVAYAEEEGSQHIARPKLLSPALIARGMATQSHENVSSIGTGGYTRNDAITAVRVADDIMHAINMSRRAFGLFYKLAKKICRSDETLDRLFELRMGLQSLDIRDVRHNAMQISVIFANATSSEISHDIIDEILTTLERISARMHQYEQQGKLTPVLQDNHLTLTSNLLQIALPWFANAPLHSCNDPERYMERLLNLTLKFGHEGKPEIDTQFHRVWHAILTSNTTLMSHPEPKNIDDAVRFLIRTVIGRYEGYRQDLKSIDGFEMQAKQALQDEMQVKHKTKSLFSVSGKSKSAKELEHVRDRSTAPPNMGVIDQMRRTVLTPEQFIVMCENILRQVFVTHPESVLSSLLQIISVGCGLGGHVLLNPDHIQIARDNSGYTDSSLLLGGEPYAHLVTEVVIRWISSLATRSFD</sequence>
<organism evidence="1 2">
    <name type="scientific">Reticulomyxa filosa</name>
    <dbReference type="NCBI Taxonomy" id="46433"/>
    <lineage>
        <taxon>Eukaryota</taxon>
        <taxon>Sar</taxon>
        <taxon>Rhizaria</taxon>
        <taxon>Retaria</taxon>
        <taxon>Foraminifera</taxon>
        <taxon>Monothalamids</taxon>
        <taxon>Reticulomyxidae</taxon>
        <taxon>Reticulomyxa</taxon>
    </lineage>
</organism>
<accession>X6MVB6</accession>
<dbReference type="Proteomes" id="UP000023152">
    <property type="component" value="Unassembled WGS sequence"/>
</dbReference>